<keyword evidence="2" id="KW-0489">Methyltransferase</keyword>
<keyword evidence="1" id="KW-0472">Membrane</keyword>
<dbReference type="InterPro" id="IPR029063">
    <property type="entry name" value="SAM-dependent_MTases_sf"/>
</dbReference>
<organism evidence="2 3">
    <name type="scientific">Spiribacter salinus</name>
    <dbReference type="NCBI Taxonomy" id="1335746"/>
    <lineage>
        <taxon>Bacteria</taxon>
        <taxon>Pseudomonadati</taxon>
        <taxon>Pseudomonadota</taxon>
        <taxon>Gammaproteobacteria</taxon>
        <taxon>Chromatiales</taxon>
        <taxon>Ectothiorhodospiraceae</taxon>
        <taxon>Spiribacter</taxon>
    </lineage>
</organism>
<dbReference type="Pfam" id="PF13578">
    <property type="entry name" value="Methyltransf_24"/>
    <property type="match status" value="1"/>
</dbReference>
<evidence type="ECO:0000313" key="3">
    <source>
        <dbReference type="Proteomes" id="UP000315400"/>
    </source>
</evidence>
<dbReference type="Proteomes" id="UP000315400">
    <property type="component" value="Unassembled WGS sequence"/>
</dbReference>
<evidence type="ECO:0000313" key="2">
    <source>
        <dbReference type="EMBL" id="TQE99629.1"/>
    </source>
</evidence>
<accession>A0A540VS82</accession>
<dbReference type="GO" id="GO:0008168">
    <property type="term" value="F:methyltransferase activity"/>
    <property type="evidence" value="ECO:0007669"/>
    <property type="project" value="UniProtKB-KW"/>
</dbReference>
<evidence type="ECO:0000256" key="1">
    <source>
        <dbReference type="SAM" id="Phobius"/>
    </source>
</evidence>
<reference evidence="2 3" key="1">
    <citation type="submission" date="2019-06" db="EMBL/GenBank/DDBJ databases">
        <title>Metagenome assembled Genome of Spiribacter salinus SL48-SHIP from the microbial mat of Salt Lake 48 (Novosibirsk region, Russia).</title>
        <authorList>
            <person name="Shipova A."/>
            <person name="Rozanov A.S."/>
            <person name="Bryanskaya A.V."/>
            <person name="Peltek S.E."/>
        </authorList>
    </citation>
    <scope>NUCLEOTIDE SEQUENCE [LARGE SCALE GENOMIC DNA]</scope>
    <source>
        <strain evidence="2">SL48-SHIP-2</strain>
    </source>
</reference>
<keyword evidence="1" id="KW-0812">Transmembrane</keyword>
<feature type="transmembrane region" description="Helical" evidence="1">
    <location>
        <begin position="6"/>
        <end position="21"/>
    </location>
</feature>
<proteinExistence type="predicted"/>
<dbReference type="Gene3D" id="3.40.50.150">
    <property type="entry name" value="Vaccinia Virus protein VP39"/>
    <property type="match status" value="1"/>
</dbReference>
<name>A0A540VS82_9GAMM</name>
<dbReference type="AlphaFoldDB" id="A0A540VS82"/>
<comment type="caution">
    <text evidence="2">The sequence shown here is derived from an EMBL/GenBank/DDBJ whole genome shotgun (WGS) entry which is preliminary data.</text>
</comment>
<dbReference type="EMBL" id="VIFK01000048">
    <property type="protein sequence ID" value="TQE99629.1"/>
    <property type="molecule type" value="Genomic_DNA"/>
</dbReference>
<gene>
    <name evidence="2" type="ORF">FKY71_07580</name>
</gene>
<dbReference type="SUPFAM" id="SSF53335">
    <property type="entry name" value="S-adenosyl-L-methionine-dependent methyltransferases"/>
    <property type="match status" value="1"/>
</dbReference>
<keyword evidence="2" id="KW-0808">Transferase</keyword>
<keyword evidence="1" id="KW-1133">Transmembrane helix</keyword>
<dbReference type="CDD" id="cd02440">
    <property type="entry name" value="AdoMet_MTases"/>
    <property type="match status" value="1"/>
</dbReference>
<dbReference type="GO" id="GO:0032259">
    <property type="term" value="P:methylation"/>
    <property type="evidence" value="ECO:0007669"/>
    <property type="project" value="UniProtKB-KW"/>
</dbReference>
<sequence>MSIIGWLLDAIVLLLLALIVYKQRWQKNMLEALDERLPRAISQHSQKSSIATTRQLEELLRLCLRLELQPGALPPTRGYAASPDFLNVLVDIVRERQPERVLELGSGVSSIVLGYLAEQHQAMAIFSIDHQEQYAEETRMRLSAAGVAGHVRVHVAPLREQTFFSERKLWYDWSRLPLDNEYDLIVVDGPPIDETGSKGREPVIELCGRALRVGGQVVFDDAYRPGEQSIIARLAEEHGYTVSERVAEKGCVVLTKHSTPLAQAPDQVASGQSPPP</sequence>
<protein>
    <submittedName>
        <fullName evidence="2">Class I SAM-dependent methyltransferase</fullName>
    </submittedName>
</protein>